<dbReference type="SUPFAM" id="SSF55154">
    <property type="entry name" value="CYTH-like phosphatases"/>
    <property type="match status" value="1"/>
</dbReference>
<dbReference type="AlphaFoldDB" id="A0A840YGV3"/>
<feature type="coiled-coil region" evidence="1">
    <location>
        <begin position="313"/>
        <end position="359"/>
    </location>
</feature>
<protein>
    <submittedName>
        <fullName evidence="4">CHAD domain-containing protein</fullName>
    </submittedName>
</protein>
<feature type="domain" description="Pterin-binding" evidence="2">
    <location>
        <begin position="1"/>
        <end position="170"/>
    </location>
</feature>
<keyword evidence="1" id="KW-0175">Coiled coil</keyword>
<dbReference type="InterPro" id="IPR033469">
    <property type="entry name" value="CYTH-like_dom_sf"/>
</dbReference>
<dbReference type="PANTHER" id="PTHR39339">
    <property type="entry name" value="SLR1444 PROTEIN"/>
    <property type="match status" value="1"/>
</dbReference>
<dbReference type="Gene3D" id="1.40.20.10">
    <property type="entry name" value="CHAD domain"/>
    <property type="match status" value="1"/>
</dbReference>
<dbReference type="PROSITE" id="PS51708">
    <property type="entry name" value="CHAD"/>
    <property type="match status" value="1"/>
</dbReference>
<feature type="domain" description="CHAD" evidence="3">
    <location>
        <begin position="126"/>
        <end position="407"/>
    </location>
</feature>
<dbReference type="PANTHER" id="PTHR39339:SF1">
    <property type="entry name" value="CHAD DOMAIN-CONTAINING PROTEIN"/>
    <property type="match status" value="1"/>
</dbReference>
<dbReference type="Pfam" id="PF05235">
    <property type="entry name" value="CHAD"/>
    <property type="match status" value="1"/>
</dbReference>
<dbReference type="PROSITE" id="PS50972">
    <property type="entry name" value="PTERIN_BINDING"/>
    <property type="match status" value="1"/>
</dbReference>
<proteinExistence type="predicted"/>
<dbReference type="InterPro" id="IPR038186">
    <property type="entry name" value="CHAD_dom_sf"/>
</dbReference>
<organism evidence="4 5">
    <name type="scientific">Muricoccus pecuniae</name>
    <dbReference type="NCBI Taxonomy" id="693023"/>
    <lineage>
        <taxon>Bacteria</taxon>
        <taxon>Pseudomonadati</taxon>
        <taxon>Pseudomonadota</taxon>
        <taxon>Alphaproteobacteria</taxon>
        <taxon>Acetobacterales</taxon>
        <taxon>Roseomonadaceae</taxon>
        <taxon>Muricoccus</taxon>
    </lineage>
</organism>
<gene>
    <name evidence="4" type="ORF">FHS87_003708</name>
</gene>
<dbReference type="InterPro" id="IPR000489">
    <property type="entry name" value="Pterin-binding_dom"/>
</dbReference>
<evidence type="ECO:0000313" key="4">
    <source>
        <dbReference type="EMBL" id="MBB5695647.1"/>
    </source>
</evidence>
<dbReference type="InterPro" id="IPR007899">
    <property type="entry name" value="CHAD_dom"/>
</dbReference>
<comment type="caution">
    <text evidence="4">The sequence shown here is derived from an EMBL/GenBank/DDBJ whole genome shotgun (WGS) entry which is preliminary data.</text>
</comment>
<keyword evidence="5" id="KW-1185">Reference proteome</keyword>
<evidence type="ECO:0000313" key="5">
    <source>
        <dbReference type="Proteomes" id="UP000580654"/>
    </source>
</evidence>
<evidence type="ECO:0000256" key="1">
    <source>
        <dbReference type="SAM" id="Coils"/>
    </source>
</evidence>
<dbReference type="EMBL" id="JACIJD010000020">
    <property type="protein sequence ID" value="MBB5695647.1"/>
    <property type="molecule type" value="Genomic_DNA"/>
</dbReference>
<reference evidence="4 5" key="1">
    <citation type="submission" date="2020-08" db="EMBL/GenBank/DDBJ databases">
        <title>Genomic Encyclopedia of Type Strains, Phase IV (KMG-IV): sequencing the most valuable type-strain genomes for metagenomic binning, comparative biology and taxonomic classification.</title>
        <authorList>
            <person name="Goeker M."/>
        </authorList>
    </citation>
    <scope>NUCLEOTIDE SEQUENCE [LARGE SCALE GENOMIC DNA]</scope>
    <source>
        <strain evidence="4 5">DSM 25622</strain>
    </source>
</reference>
<evidence type="ECO:0000259" key="3">
    <source>
        <dbReference type="PROSITE" id="PS51708"/>
    </source>
</evidence>
<dbReference type="SMART" id="SM00880">
    <property type="entry name" value="CHAD"/>
    <property type="match status" value="1"/>
</dbReference>
<dbReference type="Proteomes" id="UP000580654">
    <property type="component" value="Unassembled WGS sequence"/>
</dbReference>
<evidence type="ECO:0000259" key="2">
    <source>
        <dbReference type="PROSITE" id="PS50972"/>
    </source>
</evidence>
<accession>A0A840YGV3</accession>
<name>A0A840YGV3_9PROT</name>
<sequence length="416" mass="45465">MDGEAPDPGLLATTPMASVVASDSLEPVFRAEVRRTVRTVRQGDAVIEVVVDIGMLFANGAREAIRELELELMEGSPAALYRFAESIQADIPLLLGAEAKSDRGWRMLTGRPRAAEKAIEPALRPDISGAEAFRRLSGATLASLLANQPAAAAGGVEGVHGMRIAIRRMRALLALFRPHLAPEVEERFTGMLRRLGRVLGEARDWDVFCVQTLPELARTGLDPLVARALLRAAEREREAAHARVGAEFASPALTRTVLGLAAWAEDPAALSGRADGGAMARSLCDLAGPLEKRLRREVRRRGRHIRRRPEEELHDLRKALKKLRYALEFLESLHRHKRLKTYLRHCKDLQERLGALNDAAVAVALAERLALSNEGLGPAVTELRDGAAWRRDAALGGLPAAWRSFKQQSLPKVVAG</sequence>
<dbReference type="GO" id="GO:0042558">
    <property type="term" value="P:pteridine-containing compound metabolic process"/>
    <property type="evidence" value="ECO:0007669"/>
    <property type="project" value="InterPro"/>
</dbReference>